<dbReference type="Proteomes" id="UP001054902">
    <property type="component" value="Unassembled WGS sequence"/>
</dbReference>
<proteinExistence type="predicted"/>
<reference evidence="2 3" key="1">
    <citation type="journal article" date="2021" name="Sci. Rep.">
        <title>The genome of the diatom Chaetoceros tenuissimus carries an ancient integrated fragment of an extant virus.</title>
        <authorList>
            <person name="Hongo Y."/>
            <person name="Kimura K."/>
            <person name="Takaki Y."/>
            <person name="Yoshida Y."/>
            <person name="Baba S."/>
            <person name="Kobayashi G."/>
            <person name="Nagasaki K."/>
            <person name="Hano T."/>
            <person name="Tomaru Y."/>
        </authorList>
    </citation>
    <scope>NUCLEOTIDE SEQUENCE [LARGE SCALE GENOMIC DNA]</scope>
    <source>
        <strain evidence="2 3">NIES-3715</strain>
    </source>
</reference>
<comment type="caution">
    <text evidence="2">The sequence shown here is derived from an EMBL/GenBank/DDBJ whole genome shotgun (WGS) entry which is preliminary data.</text>
</comment>
<dbReference type="Gene3D" id="1.10.443.10">
    <property type="entry name" value="Intergrase catalytic core"/>
    <property type="match status" value="1"/>
</dbReference>
<evidence type="ECO:0000313" key="3">
    <source>
        <dbReference type="Proteomes" id="UP001054902"/>
    </source>
</evidence>
<dbReference type="InterPro" id="IPR013762">
    <property type="entry name" value="Integrase-like_cat_sf"/>
</dbReference>
<dbReference type="GO" id="GO:0015074">
    <property type="term" value="P:DNA integration"/>
    <property type="evidence" value="ECO:0007669"/>
    <property type="project" value="InterPro"/>
</dbReference>
<dbReference type="AlphaFoldDB" id="A0AAD3D4I4"/>
<sequence length="193" mass="21411">MKAATHTKQFTVADVGFWKDKKVLSRKEATLKITNQKNGKMGQTIHHSKADKANVNAVAELNEKVHHLLSNRGNKSQLLSYYWDDASKQWQTVTPKDMITEIRTCIKILGLDKAGIDPDLVGVHSLRADGAMTLKLAGIDDIMIMKMGHWSGLTFTMYIHNQIGHLSKGLAEKMATTHDFTNIAAIEPTNGNS</sequence>
<keyword evidence="3" id="KW-1185">Reference proteome</keyword>
<name>A0AAD3D4I4_9STRA</name>
<dbReference type="InterPro" id="IPR011010">
    <property type="entry name" value="DNA_brk_join_enz"/>
</dbReference>
<organism evidence="2 3">
    <name type="scientific">Chaetoceros tenuissimus</name>
    <dbReference type="NCBI Taxonomy" id="426638"/>
    <lineage>
        <taxon>Eukaryota</taxon>
        <taxon>Sar</taxon>
        <taxon>Stramenopiles</taxon>
        <taxon>Ochrophyta</taxon>
        <taxon>Bacillariophyta</taxon>
        <taxon>Coscinodiscophyceae</taxon>
        <taxon>Chaetocerotophycidae</taxon>
        <taxon>Chaetocerotales</taxon>
        <taxon>Chaetocerotaceae</taxon>
        <taxon>Chaetoceros</taxon>
    </lineage>
</organism>
<keyword evidence="1" id="KW-0233">DNA recombination</keyword>
<evidence type="ECO:0000256" key="1">
    <source>
        <dbReference type="ARBA" id="ARBA00023172"/>
    </source>
</evidence>
<dbReference type="GO" id="GO:0003677">
    <property type="term" value="F:DNA binding"/>
    <property type="evidence" value="ECO:0007669"/>
    <property type="project" value="InterPro"/>
</dbReference>
<dbReference type="GO" id="GO:0006310">
    <property type="term" value="P:DNA recombination"/>
    <property type="evidence" value="ECO:0007669"/>
    <property type="project" value="UniProtKB-KW"/>
</dbReference>
<accession>A0AAD3D4I4</accession>
<protein>
    <submittedName>
        <fullName evidence="2">Uncharacterized protein</fullName>
    </submittedName>
</protein>
<evidence type="ECO:0000313" key="2">
    <source>
        <dbReference type="EMBL" id="GFH56601.1"/>
    </source>
</evidence>
<dbReference type="SUPFAM" id="SSF56349">
    <property type="entry name" value="DNA breaking-rejoining enzymes"/>
    <property type="match status" value="1"/>
</dbReference>
<gene>
    <name evidence="2" type="ORF">CTEN210_13077</name>
</gene>
<dbReference type="EMBL" id="BLLK01000054">
    <property type="protein sequence ID" value="GFH56601.1"/>
    <property type="molecule type" value="Genomic_DNA"/>
</dbReference>